<evidence type="ECO:0000256" key="2">
    <source>
        <dbReference type="SAM" id="SignalP"/>
    </source>
</evidence>
<dbReference type="EMBL" id="JARTFS010000001">
    <property type="protein sequence ID" value="MED4400077.1"/>
    <property type="molecule type" value="Genomic_DNA"/>
</dbReference>
<proteinExistence type="predicted"/>
<reference evidence="3 4" key="1">
    <citation type="submission" date="2023-03" db="EMBL/GenBank/DDBJ databases">
        <title>Bacillus Genome Sequencing.</title>
        <authorList>
            <person name="Dunlap C."/>
        </authorList>
    </citation>
    <scope>NUCLEOTIDE SEQUENCE [LARGE SCALE GENOMIC DNA]</scope>
    <source>
        <strain evidence="3 4">NRS-1717</strain>
    </source>
</reference>
<gene>
    <name evidence="3" type="ORF">P9271_01730</name>
</gene>
<dbReference type="Proteomes" id="UP001342826">
    <property type="component" value="Unassembled WGS sequence"/>
</dbReference>
<comment type="caution">
    <text evidence="3">The sequence shown here is derived from an EMBL/GenBank/DDBJ whole genome shotgun (WGS) entry which is preliminary data.</text>
</comment>
<keyword evidence="1" id="KW-1133">Transmembrane helix</keyword>
<accession>A0ABU6NSF8</accession>
<evidence type="ECO:0000256" key="1">
    <source>
        <dbReference type="SAM" id="Phobius"/>
    </source>
</evidence>
<evidence type="ECO:0000313" key="3">
    <source>
        <dbReference type="EMBL" id="MED4400077.1"/>
    </source>
</evidence>
<protein>
    <submittedName>
        <fullName evidence="3">YjdJ family protein</fullName>
    </submittedName>
</protein>
<sequence length="109" mass="13200">MKLHYFIQLGTSLLFFSFSTFAAWYEGSALLDNEYEWKYTAKFTYWLKGEPTNYKDIMQIDYFVYAAKFRPLFIWLMIISIVYFLIIISIIIKKYLKDNKIIDKTKRIS</sequence>
<evidence type="ECO:0000313" key="4">
    <source>
        <dbReference type="Proteomes" id="UP001342826"/>
    </source>
</evidence>
<keyword evidence="1" id="KW-0812">Transmembrane</keyword>
<feature type="chain" id="PRO_5046197616" evidence="2">
    <location>
        <begin position="23"/>
        <end position="109"/>
    </location>
</feature>
<keyword evidence="1" id="KW-0472">Membrane</keyword>
<feature type="signal peptide" evidence="2">
    <location>
        <begin position="1"/>
        <end position="22"/>
    </location>
</feature>
<dbReference type="RefSeq" id="WP_066228013.1">
    <property type="nucleotide sequence ID" value="NZ_JARTFQ010000005.1"/>
</dbReference>
<name>A0ABU6NSF8_9BACI</name>
<organism evidence="3 4">
    <name type="scientific">Metabacillus fastidiosus</name>
    <dbReference type="NCBI Taxonomy" id="1458"/>
    <lineage>
        <taxon>Bacteria</taxon>
        <taxon>Bacillati</taxon>
        <taxon>Bacillota</taxon>
        <taxon>Bacilli</taxon>
        <taxon>Bacillales</taxon>
        <taxon>Bacillaceae</taxon>
        <taxon>Metabacillus</taxon>
    </lineage>
</organism>
<dbReference type="GeneID" id="301140678"/>
<feature type="transmembrane region" description="Helical" evidence="1">
    <location>
        <begin position="72"/>
        <end position="92"/>
    </location>
</feature>
<keyword evidence="4" id="KW-1185">Reference proteome</keyword>
<keyword evidence="2" id="KW-0732">Signal</keyword>
<dbReference type="InterPro" id="IPR025440">
    <property type="entry name" value="DUF4306"/>
</dbReference>
<dbReference type="Pfam" id="PF14154">
    <property type="entry name" value="DUF4306"/>
    <property type="match status" value="1"/>
</dbReference>